<dbReference type="EMBL" id="CP010803">
    <property type="protein sequence ID" value="AJY48254.1"/>
    <property type="molecule type" value="Genomic_DNA"/>
</dbReference>
<feature type="signal peptide" evidence="1">
    <location>
        <begin position="1"/>
        <end position="20"/>
    </location>
</feature>
<evidence type="ECO:0000313" key="3">
    <source>
        <dbReference type="Proteomes" id="UP000032611"/>
    </source>
</evidence>
<dbReference type="HOGENOM" id="CLU_1530741_0_0_5"/>
<proteinExistence type="predicted"/>
<feature type="chain" id="PRO_5002295312" evidence="1">
    <location>
        <begin position="21"/>
        <end position="175"/>
    </location>
</feature>
<evidence type="ECO:0000313" key="2">
    <source>
        <dbReference type="EMBL" id="AJY48254.1"/>
    </source>
</evidence>
<gene>
    <name evidence="2" type="ORF">TM49_15170</name>
</gene>
<dbReference type="KEGG" id="mey:TM49_15170"/>
<keyword evidence="3" id="KW-1185">Reference proteome</keyword>
<dbReference type="AlphaFoldDB" id="A0A0D5LVC8"/>
<organism evidence="2 3">
    <name type="scientific">Martelella endophytica</name>
    <dbReference type="NCBI Taxonomy" id="1486262"/>
    <lineage>
        <taxon>Bacteria</taxon>
        <taxon>Pseudomonadati</taxon>
        <taxon>Pseudomonadota</taxon>
        <taxon>Alphaproteobacteria</taxon>
        <taxon>Hyphomicrobiales</taxon>
        <taxon>Aurantimonadaceae</taxon>
        <taxon>Martelella</taxon>
    </lineage>
</organism>
<sequence>MSTAALFAALICASAQSATANDRADRDFFNDVAGKWSGPGEIVEGKMKGTRFRCELDGLPLEDGGTGFRLDGRCRTGMFSHPVTAVFIREGDTYRGQFLDGSEGEGLDVTDGVIEDGKAVIQLKRDKVTGALVANLLDAENFNITLLIKGGTRFVPVIGLSLKRETDALAVGAIK</sequence>
<evidence type="ECO:0000256" key="1">
    <source>
        <dbReference type="SAM" id="SignalP"/>
    </source>
</evidence>
<protein>
    <submittedName>
        <fullName evidence="2">Uncharacterized protein</fullName>
    </submittedName>
</protein>
<reference evidence="2 3" key="1">
    <citation type="journal article" date="2015" name="Genome Announc.">
        <title>Complete genome sequence of Martelella endophytica YC6887, which has antifungal activity associated with a halophyte.</title>
        <authorList>
            <person name="Khan A."/>
            <person name="Khan H."/>
            <person name="Chung E.J."/>
            <person name="Hossain M.T."/>
            <person name="Chung Y.R."/>
        </authorList>
    </citation>
    <scope>NUCLEOTIDE SEQUENCE [LARGE SCALE GENOMIC DNA]</scope>
    <source>
        <strain evidence="2">YC6887</strain>
    </source>
</reference>
<keyword evidence="1" id="KW-0732">Signal</keyword>
<dbReference type="Proteomes" id="UP000032611">
    <property type="component" value="Chromosome"/>
</dbReference>
<dbReference type="STRING" id="1486262.TM49_15170"/>
<dbReference type="PATRIC" id="fig|1486262.3.peg.3135"/>
<name>A0A0D5LVC8_MAREN</name>
<accession>A0A0D5LVC8</accession>